<evidence type="ECO:0000259" key="1">
    <source>
        <dbReference type="Pfam" id="PF01610"/>
    </source>
</evidence>
<organism evidence="2 3">
    <name type="scientific">Sutterella seckii</name>
    <dbReference type="NCBI Taxonomy" id="1944635"/>
    <lineage>
        <taxon>Bacteria</taxon>
        <taxon>Pseudomonadati</taxon>
        <taxon>Pseudomonadota</taxon>
        <taxon>Betaproteobacteria</taxon>
        <taxon>Burkholderiales</taxon>
        <taxon>Sutterellaceae</taxon>
        <taxon>Sutterella</taxon>
    </lineage>
</organism>
<evidence type="ECO:0000313" key="3">
    <source>
        <dbReference type="Proteomes" id="UP000430564"/>
    </source>
</evidence>
<sequence length="51" mass="5991">MLEGLNSIIQNIKRRARGFRNPEYFKTMIYLVAGNLDFSKWTQALKCGYPH</sequence>
<comment type="caution">
    <text evidence="2">The sequence shown here is derived from an EMBL/GenBank/DDBJ whole genome shotgun (WGS) entry which is preliminary data.</text>
</comment>
<proteinExistence type="predicted"/>
<feature type="domain" description="Transposase IS204/IS1001/IS1096/IS1165 DDE" evidence="1">
    <location>
        <begin position="2"/>
        <end position="29"/>
    </location>
</feature>
<gene>
    <name evidence="2" type="ORF">GBM95_11715</name>
</gene>
<reference evidence="2 3" key="1">
    <citation type="submission" date="2019-10" db="EMBL/GenBank/DDBJ databases">
        <title>Genome diversity of Sutterella seckii.</title>
        <authorList>
            <person name="Chaplin A.V."/>
            <person name="Sokolova S.R."/>
            <person name="Mosin K.A."/>
            <person name="Ivanova E.L."/>
            <person name="Kochetkova T.O."/>
            <person name="Goltsov A.Y."/>
            <person name="Trofimov D.Y."/>
            <person name="Efimov B.A."/>
        </authorList>
    </citation>
    <scope>NUCLEOTIDE SEQUENCE [LARGE SCALE GENOMIC DNA]</scope>
    <source>
        <strain evidence="2 3">ASD393</strain>
    </source>
</reference>
<dbReference type="InterPro" id="IPR002560">
    <property type="entry name" value="Transposase_DDE"/>
</dbReference>
<dbReference type="Pfam" id="PF01610">
    <property type="entry name" value="DDE_Tnp_ISL3"/>
    <property type="match status" value="1"/>
</dbReference>
<name>A0A6I1EHI3_9BURK</name>
<dbReference type="OrthoDB" id="46712at2"/>
<evidence type="ECO:0000313" key="2">
    <source>
        <dbReference type="EMBL" id="KAB7650985.1"/>
    </source>
</evidence>
<dbReference type="Proteomes" id="UP000430564">
    <property type="component" value="Unassembled WGS sequence"/>
</dbReference>
<dbReference type="EMBL" id="WEHX01000187">
    <property type="protein sequence ID" value="KAB7650985.1"/>
    <property type="molecule type" value="Genomic_DNA"/>
</dbReference>
<protein>
    <submittedName>
        <fullName evidence="2">Transposase</fullName>
    </submittedName>
</protein>
<dbReference type="AlphaFoldDB" id="A0A6I1EHI3"/>
<accession>A0A6I1EHI3</accession>